<evidence type="ECO:0000313" key="6">
    <source>
        <dbReference type="Proteomes" id="UP000076796"/>
    </source>
</evidence>
<evidence type="ECO:0000256" key="2">
    <source>
        <dbReference type="ARBA" id="ARBA00023125"/>
    </source>
</evidence>
<dbReference type="Pfam" id="PF12833">
    <property type="entry name" value="HTH_18"/>
    <property type="match status" value="1"/>
</dbReference>
<dbReference type="InterPro" id="IPR009057">
    <property type="entry name" value="Homeodomain-like_sf"/>
</dbReference>
<name>A0A163E999_9BACL</name>
<sequence length="285" mass="33204">MSSDTRTVAYGEEEGEFYYHRIHRTKPFERNNHYHGTYEIYYLVSGERHYFIKEKLYSIRAGDLILINKFDVHKTSGQGDPEHERIVINFSDSFLGKGHPLLASGLLGMFSQDTPLLRLTIPEQDTVLQILNKMADEITERSDSYEYMLRVLLMELLIKTHRLIRSASLPAPASMNPLHQKITDVVKHIHAHHAEKITLQQLSETFFISPFYLSRIFKEITGFTIINYLNLTRIREAQRLLTDTDLKIVDIAEAIGFESLTHFDRTFKKIMKMTASKYRKFNSIS</sequence>
<dbReference type="PROSITE" id="PS00041">
    <property type="entry name" value="HTH_ARAC_FAMILY_1"/>
    <property type="match status" value="1"/>
</dbReference>
<dbReference type="GO" id="GO:0043565">
    <property type="term" value="F:sequence-specific DNA binding"/>
    <property type="evidence" value="ECO:0007669"/>
    <property type="project" value="InterPro"/>
</dbReference>
<protein>
    <submittedName>
        <fullName evidence="5">AraC family transcriptional regulator</fullName>
    </submittedName>
</protein>
<dbReference type="EMBL" id="LWMH01000002">
    <property type="protein sequence ID" value="KZS43688.1"/>
    <property type="molecule type" value="Genomic_DNA"/>
</dbReference>
<dbReference type="Proteomes" id="UP000076796">
    <property type="component" value="Unassembled WGS sequence"/>
</dbReference>
<dbReference type="AlphaFoldDB" id="A0A163E999"/>
<evidence type="ECO:0000313" key="5">
    <source>
        <dbReference type="EMBL" id="KZS43688.1"/>
    </source>
</evidence>
<evidence type="ECO:0000259" key="4">
    <source>
        <dbReference type="PROSITE" id="PS01124"/>
    </source>
</evidence>
<gene>
    <name evidence="5" type="ORF">AWU65_26730</name>
</gene>
<dbReference type="STRING" id="59843.A3958_25465"/>
<evidence type="ECO:0000256" key="3">
    <source>
        <dbReference type="ARBA" id="ARBA00023163"/>
    </source>
</evidence>
<dbReference type="GO" id="GO:0003700">
    <property type="term" value="F:DNA-binding transcription factor activity"/>
    <property type="evidence" value="ECO:0007669"/>
    <property type="project" value="InterPro"/>
</dbReference>
<dbReference type="InterPro" id="IPR003313">
    <property type="entry name" value="AraC-bd"/>
</dbReference>
<dbReference type="SMART" id="SM00342">
    <property type="entry name" value="HTH_ARAC"/>
    <property type="match status" value="1"/>
</dbReference>
<dbReference type="KEGG" id="pglu:A3958_25465"/>
<proteinExistence type="predicted"/>
<keyword evidence="2" id="KW-0238">DNA-binding</keyword>
<dbReference type="PANTHER" id="PTHR43280:SF28">
    <property type="entry name" value="HTH-TYPE TRANSCRIPTIONAL ACTIVATOR RHAS"/>
    <property type="match status" value="1"/>
</dbReference>
<dbReference type="RefSeq" id="WP_006211268.1">
    <property type="nucleotide sequence ID" value="NZ_CBCSBX010000001.1"/>
</dbReference>
<evidence type="ECO:0000256" key="1">
    <source>
        <dbReference type="ARBA" id="ARBA00023015"/>
    </source>
</evidence>
<feature type="domain" description="HTH araC/xylS-type" evidence="4">
    <location>
        <begin position="183"/>
        <end position="281"/>
    </location>
</feature>
<keyword evidence="6" id="KW-1185">Reference proteome</keyword>
<keyword evidence="3" id="KW-0804">Transcription</keyword>
<accession>A0A163E999</accession>
<dbReference type="InterPro" id="IPR018062">
    <property type="entry name" value="HTH_AraC-typ_CS"/>
</dbReference>
<organism evidence="5 6">
    <name type="scientific">Paenibacillus glucanolyticus</name>
    <dbReference type="NCBI Taxonomy" id="59843"/>
    <lineage>
        <taxon>Bacteria</taxon>
        <taxon>Bacillati</taxon>
        <taxon>Bacillota</taxon>
        <taxon>Bacilli</taxon>
        <taxon>Bacillales</taxon>
        <taxon>Paenibacillaceae</taxon>
        <taxon>Paenibacillus</taxon>
    </lineage>
</organism>
<dbReference type="InterPro" id="IPR014710">
    <property type="entry name" value="RmlC-like_jellyroll"/>
</dbReference>
<dbReference type="PANTHER" id="PTHR43280">
    <property type="entry name" value="ARAC-FAMILY TRANSCRIPTIONAL REGULATOR"/>
    <property type="match status" value="1"/>
</dbReference>
<dbReference type="Gene3D" id="1.10.10.60">
    <property type="entry name" value="Homeodomain-like"/>
    <property type="match status" value="2"/>
</dbReference>
<dbReference type="InterPro" id="IPR037923">
    <property type="entry name" value="HTH-like"/>
</dbReference>
<reference evidence="5" key="1">
    <citation type="journal article" date="2016" name="Genome Announc.">
        <title>Draft genomes of two strains of Paenibacillus glucanolyticus with capability to degrade lignocellulose.</title>
        <authorList>
            <person name="Mathews S.L."/>
            <person name="Pawlak J."/>
            <person name="Grunden A.M."/>
        </authorList>
    </citation>
    <scope>NUCLEOTIDE SEQUENCE [LARGE SCALE GENOMIC DNA]</scope>
    <source>
        <strain evidence="5">SLM1</strain>
    </source>
</reference>
<comment type="caution">
    <text evidence="5">The sequence shown here is derived from an EMBL/GenBank/DDBJ whole genome shotgun (WGS) entry which is preliminary data.</text>
</comment>
<dbReference type="InterPro" id="IPR018060">
    <property type="entry name" value="HTH_AraC"/>
</dbReference>
<dbReference type="PROSITE" id="PS01124">
    <property type="entry name" value="HTH_ARAC_FAMILY_2"/>
    <property type="match status" value="1"/>
</dbReference>
<dbReference type="SUPFAM" id="SSF46689">
    <property type="entry name" value="Homeodomain-like"/>
    <property type="match status" value="2"/>
</dbReference>
<dbReference type="Pfam" id="PF02311">
    <property type="entry name" value="AraC_binding"/>
    <property type="match status" value="1"/>
</dbReference>
<keyword evidence="1" id="KW-0805">Transcription regulation</keyword>
<dbReference type="Gene3D" id="2.60.120.10">
    <property type="entry name" value="Jelly Rolls"/>
    <property type="match status" value="1"/>
</dbReference>
<dbReference type="SUPFAM" id="SSF51215">
    <property type="entry name" value="Regulatory protein AraC"/>
    <property type="match status" value="1"/>
</dbReference>